<dbReference type="Pfam" id="PF00144">
    <property type="entry name" value="Beta-lactamase"/>
    <property type="match status" value="1"/>
</dbReference>
<proteinExistence type="predicted"/>
<dbReference type="InterPro" id="IPR001466">
    <property type="entry name" value="Beta-lactam-related"/>
</dbReference>
<name>A0A6L9UCZ9_9HYPH</name>
<dbReference type="PANTHER" id="PTHR46825:SF9">
    <property type="entry name" value="BETA-LACTAMASE-RELATED DOMAIN-CONTAINING PROTEIN"/>
    <property type="match status" value="1"/>
</dbReference>
<organism evidence="2 3">
    <name type="scientific">Rhizobium lusitanum</name>
    <dbReference type="NCBI Taxonomy" id="293958"/>
    <lineage>
        <taxon>Bacteria</taxon>
        <taxon>Pseudomonadati</taxon>
        <taxon>Pseudomonadota</taxon>
        <taxon>Alphaproteobacteria</taxon>
        <taxon>Hyphomicrobiales</taxon>
        <taxon>Rhizobiaceae</taxon>
        <taxon>Rhizobium/Agrobacterium group</taxon>
        <taxon>Rhizobium</taxon>
    </lineage>
</organism>
<dbReference type="InterPro" id="IPR050491">
    <property type="entry name" value="AmpC-like"/>
</dbReference>
<protein>
    <submittedName>
        <fullName evidence="2">Serine hydrolase</fullName>
    </submittedName>
</protein>
<dbReference type="Gene3D" id="3.40.710.10">
    <property type="entry name" value="DD-peptidase/beta-lactamase superfamily"/>
    <property type="match status" value="1"/>
</dbReference>
<dbReference type="InterPro" id="IPR012338">
    <property type="entry name" value="Beta-lactam/transpept-like"/>
</dbReference>
<dbReference type="EMBL" id="WUEY01000010">
    <property type="protein sequence ID" value="NEI72067.1"/>
    <property type="molecule type" value="Genomic_DNA"/>
</dbReference>
<dbReference type="PANTHER" id="PTHR46825">
    <property type="entry name" value="D-ALANYL-D-ALANINE-CARBOXYPEPTIDASE/ENDOPEPTIDASE AMPH"/>
    <property type="match status" value="1"/>
</dbReference>
<evidence type="ECO:0000313" key="2">
    <source>
        <dbReference type="EMBL" id="NEI72067.1"/>
    </source>
</evidence>
<comment type="caution">
    <text evidence="2">The sequence shown here is derived from an EMBL/GenBank/DDBJ whole genome shotgun (WGS) entry which is preliminary data.</text>
</comment>
<evidence type="ECO:0000313" key="3">
    <source>
        <dbReference type="Proteomes" id="UP000483035"/>
    </source>
</evidence>
<accession>A0A6L9UCZ9</accession>
<reference evidence="2 3" key="1">
    <citation type="submission" date="2019-12" db="EMBL/GenBank/DDBJ databases">
        <title>Rhizobium genotypes associated with high levels of biological nitrogen fixation by grain legumes in a temperate-maritime cropping system.</title>
        <authorList>
            <person name="Maluk M."/>
            <person name="Francesc Ferrando Molina F."/>
            <person name="Lopez Del Egido L."/>
            <person name="Lafos M."/>
            <person name="Langarica-Fuentes A."/>
            <person name="Gebre Yohannes G."/>
            <person name="Young M.W."/>
            <person name="Martin P."/>
            <person name="Gantlett R."/>
            <person name="Kenicer G."/>
            <person name="Hawes C."/>
            <person name="Begg G.S."/>
            <person name="Quilliam R.S."/>
            <person name="Squire G.R."/>
            <person name="Poole P.S."/>
            <person name="Young P.W."/>
            <person name="Iannetta P.M."/>
            <person name="James E.K."/>
        </authorList>
    </citation>
    <scope>NUCLEOTIDE SEQUENCE [LARGE SCALE GENOMIC DNA]</scope>
    <source>
        <strain evidence="2 3">JHI1118</strain>
    </source>
</reference>
<dbReference type="AlphaFoldDB" id="A0A6L9UCZ9"/>
<dbReference type="RefSeq" id="WP_163989019.1">
    <property type="nucleotide sequence ID" value="NZ_WUEY01000010.1"/>
</dbReference>
<gene>
    <name evidence="2" type="ORF">GR212_21005</name>
</gene>
<dbReference type="SUPFAM" id="SSF56601">
    <property type="entry name" value="beta-lactamase/transpeptidase-like"/>
    <property type="match status" value="1"/>
</dbReference>
<feature type="domain" description="Beta-lactamase-related" evidence="1">
    <location>
        <begin position="9"/>
        <end position="313"/>
    </location>
</feature>
<dbReference type="Proteomes" id="UP000483035">
    <property type="component" value="Unassembled WGS sequence"/>
</dbReference>
<evidence type="ECO:0000259" key="1">
    <source>
        <dbReference type="Pfam" id="PF00144"/>
    </source>
</evidence>
<keyword evidence="2" id="KW-0378">Hydrolase</keyword>
<sequence>MQDVLTNWLEETKAPGISLAIDDGHTIRSFNAGVADVRTGIAVGEETTFQLGSVSKVITAFVLLEVMAARGLSVDTPVIAIAPDLKASNERAFHDMTVRHLLNHTSGLESQWWVDFGRGDCARKMAARAIAATPLLARPGELFSYSGPAFILAGYLTELLCGRCWEEQVRMTVAAHIGDHSITARPEEVLMQPSATGYVASPEAGRAPVAAARWYAPLALSPGGGLVATTADLARLTRAMRHRFGLDAGAAEVSPSSTIPTIGWRYDGWGLGMAKYRTFTDLACWGHDGTTSGQAYAVRLAEGRRQVVSVATNAVWAASRLGKLAEDVLAGLLSDPVRLQPVERTDALSSYAAWRLPAGTDIAGTYLRLNATMQVRASSEGSLVVEEIASPQDEENWFGGRPPHGTGPIRDELRRAGQHSYESASRQLHFLSHPDDSTRLYVHNGMRANVRAPRPWA</sequence>
<dbReference type="GO" id="GO:0016787">
    <property type="term" value="F:hydrolase activity"/>
    <property type="evidence" value="ECO:0007669"/>
    <property type="project" value="UniProtKB-KW"/>
</dbReference>